<protein>
    <submittedName>
        <fullName evidence="2">Uncharacterized protein</fullName>
    </submittedName>
</protein>
<dbReference type="OrthoDB" id="1417180at2"/>
<sequence>MRKILLCHGLRQCIFVLLMLFVITNSALAQVTIGTGEPAVEGSLLELKNLENKTGEEANANKGLGLPRVDLTDVEMLYPMFEPGYDKSVQDEAHAGLVVYNVNEDLQDGKGKGIYAWDGESWVFIGGPGKILELALSTDQLFLWENSPTGEVTLTAKKDGLAWEKSVEGDIVSTFESVTNGKVSTLSFTRSETVFGDEIYTFKLVDKPEVFTQLKVSNLNLVLSKPIIRVGSGSVDGAINSSSIVTAYGGGSANWEVFDYDRNAFNWTKEPKNVNGHLQFELGVAKATGVVRGNIQVRHLDQPEIVRTIVVEQNANYRLLPPFDYLVMEYGYVTPPSDGGKTDIDSATELMKTNVAKIDGKVVGYFYLNELIVDNKTLLVYPGDDRVSGGENPYADIPNLNTVLQGYPESSTQFEFGMSARWTDYGNSTPLTAPTKITIKVYKGGQMVIDPKNDKRFVNMLDGKEQMPVLSFESDPKDVRVRQGSDPIISKAGYRKLYTPMYKLEYDLIENTGVLIPWNSFDE</sequence>
<dbReference type="RefSeq" id="WP_155092188.1">
    <property type="nucleotide sequence ID" value="NZ_WMJX01000014.1"/>
</dbReference>
<feature type="signal peptide" evidence="1">
    <location>
        <begin position="1"/>
        <end position="29"/>
    </location>
</feature>
<evidence type="ECO:0000313" key="3">
    <source>
        <dbReference type="Proteomes" id="UP000438760"/>
    </source>
</evidence>
<proteinExistence type="predicted"/>
<evidence type="ECO:0000313" key="2">
    <source>
        <dbReference type="EMBL" id="MTG98159.1"/>
    </source>
</evidence>
<reference evidence="2 3" key="1">
    <citation type="submission" date="2019-11" db="EMBL/GenBank/DDBJ databases">
        <title>Genome of Strain BIT-d1.</title>
        <authorList>
            <person name="Yang Y."/>
        </authorList>
    </citation>
    <scope>NUCLEOTIDE SEQUENCE [LARGE SCALE GENOMIC DNA]</scope>
    <source>
        <strain evidence="2 3">BIT-d1</strain>
    </source>
</reference>
<dbReference type="EMBL" id="WMJX01000014">
    <property type="protein sequence ID" value="MTG98159.1"/>
    <property type="molecule type" value="Genomic_DNA"/>
</dbReference>
<dbReference type="Proteomes" id="UP000438760">
    <property type="component" value="Unassembled WGS sequence"/>
</dbReference>
<keyword evidence="3" id="KW-1185">Reference proteome</keyword>
<accession>A0A6I3LFA9</accession>
<evidence type="ECO:0000256" key="1">
    <source>
        <dbReference type="SAM" id="SignalP"/>
    </source>
</evidence>
<dbReference type="AlphaFoldDB" id="A0A6I3LFA9"/>
<comment type="caution">
    <text evidence="2">The sequence shown here is derived from an EMBL/GenBank/DDBJ whole genome shotgun (WGS) entry which is preliminary data.</text>
</comment>
<gene>
    <name evidence="2" type="ORF">GJV76_08460</name>
</gene>
<keyword evidence="1" id="KW-0732">Signal</keyword>
<feature type="chain" id="PRO_5026058578" evidence="1">
    <location>
        <begin position="30"/>
        <end position="523"/>
    </location>
</feature>
<name>A0A6I3LFA9_9FLAO</name>
<organism evidence="2 3">
    <name type="scientific">Myroides albus</name>
    <dbReference type="NCBI Taxonomy" id="2562892"/>
    <lineage>
        <taxon>Bacteria</taxon>
        <taxon>Pseudomonadati</taxon>
        <taxon>Bacteroidota</taxon>
        <taxon>Flavobacteriia</taxon>
        <taxon>Flavobacteriales</taxon>
        <taxon>Flavobacteriaceae</taxon>
        <taxon>Myroides</taxon>
    </lineage>
</organism>